<protein>
    <submittedName>
        <fullName evidence="1">Uncharacterized protein</fullName>
    </submittedName>
</protein>
<dbReference type="AlphaFoldDB" id="A0A8J4FT49"/>
<sequence>RYWRTAPGKWINHAALKATKGGATNEARLCFTGQRTANISKIWKAVWAGRAAQVVVVVSGQAVWSITSDKLLSCGNASKNIDALAIAPYFGSYNATRDTNLTIFMNTTLPAQVSKTIDQVKLHADIAAKYGKPLLAYEAGQGMTGDGSSTDLAIQVGGARRDGHARGPISLLEESHRIRPTRIIASYPPSFLIQFAFRCKCQGETLSTWHSQFIRSIRMYKTLFTRPFKHRPLMLPIFVRMSSALCPLPSALCPLPSALCPL</sequence>
<name>A0A8J4FT49_9CHLO</name>
<gene>
    <name evidence="1" type="ORF">Vretifemale_15933</name>
</gene>
<reference evidence="1" key="1">
    <citation type="journal article" date="2021" name="Proc. Natl. Acad. Sci. U.S.A.">
        <title>Three genomes in the algal genus Volvox reveal the fate of a haploid sex-determining region after a transition to homothallism.</title>
        <authorList>
            <person name="Yamamoto K."/>
            <person name="Hamaji T."/>
            <person name="Kawai-Toyooka H."/>
            <person name="Matsuzaki R."/>
            <person name="Takahashi F."/>
            <person name="Nishimura Y."/>
            <person name="Kawachi M."/>
            <person name="Noguchi H."/>
            <person name="Minakuchi Y."/>
            <person name="Umen J.G."/>
            <person name="Toyoda A."/>
            <person name="Nozaki H."/>
        </authorList>
    </citation>
    <scope>NUCLEOTIDE SEQUENCE</scope>
    <source>
        <strain evidence="1">NIES-3786</strain>
    </source>
</reference>
<proteinExistence type="predicted"/>
<dbReference type="EMBL" id="BNCP01000042">
    <property type="protein sequence ID" value="GIL87884.1"/>
    <property type="molecule type" value="Genomic_DNA"/>
</dbReference>
<evidence type="ECO:0000313" key="2">
    <source>
        <dbReference type="Proteomes" id="UP000747110"/>
    </source>
</evidence>
<keyword evidence="2" id="KW-1185">Reference proteome</keyword>
<feature type="non-terminal residue" evidence="1">
    <location>
        <position position="262"/>
    </location>
</feature>
<feature type="non-terminal residue" evidence="1">
    <location>
        <position position="1"/>
    </location>
</feature>
<evidence type="ECO:0000313" key="1">
    <source>
        <dbReference type="EMBL" id="GIL87884.1"/>
    </source>
</evidence>
<dbReference type="OrthoDB" id="540623at2759"/>
<comment type="caution">
    <text evidence="1">The sequence shown here is derived from an EMBL/GenBank/DDBJ whole genome shotgun (WGS) entry which is preliminary data.</text>
</comment>
<dbReference type="Proteomes" id="UP000747110">
    <property type="component" value="Unassembled WGS sequence"/>
</dbReference>
<accession>A0A8J4FT49</accession>
<organism evidence="1 2">
    <name type="scientific">Volvox reticuliferus</name>
    <dbReference type="NCBI Taxonomy" id="1737510"/>
    <lineage>
        <taxon>Eukaryota</taxon>
        <taxon>Viridiplantae</taxon>
        <taxon>Chlorophyta</taxon>
        <taxon>core chlorophytes</taxon>
        <taxon>Chlorophyceae</taxon>
        <taxon>CS clade</taxon>
        <taxon>Chlamydomonadales</taxon>
        <taxon>Volvocaceae</taxon>
        <taxon>Volvox</taxon>
    </lineage>
</organism>